<evidence type="ECO:0000259" key="3">
    <source>
        <dbReference type="Pfam" id="PF01261"/>
    </source>
</evidence>
<sequence length="255" mass="28709">MKISVCVDAVYAGKNMRDAIDDVLANGLDTIEFWGWEDKDIQKLREYQEEKGFCVAAFCTKFISLTDPMLRSDYVKGLEETLDIAERLNCRCLITQTGADTGAGRELQRKSLVEGLKACAPLLEKKGVTLVVEPLNLRVDHRGYFLSGSDEAAEIIKEVGSPNVKMLFDIYHQQITEGDLVRRIREYLPYIGHFHAAGNPGRHELYQSEINYPYVFQAIEDGAYEGYMGLEYFPEDVPGTGLAYAKKLAGGLYRQ</sequence>
<dbReference type="PANTHER" id="PTHR43489">
    <property type="entry name" value="ISOMERASE"/>
    <property type="match status" value="1"/>
</dbReference>
<dbReference type="InterPro" id="IPR013022">
    <property type="entry name" value="Xyl_isomerase-like_TIM-brl"/>
</dbReference>
<proteinExistence type="inferred from homology"/>
<dbReference type="Gene3D" id="3.20.20.150">
    <property type="entry name" value="Divalent-metal-dependent TIM barrel enzymes"/>
    <property type="match status" value="1"/>
</dbReference>
<gene>
    <name evidence="4" type="ORF">K340107D12_45540</name>
</gene>
<feature type="domain" description="Xylose isomerase-like TIM barrel" evidence="3">
    <location>
        <begin position="21"/>
        <end position="242"/>
    </location>
</feature>
<dbReference type="RefSeq" id="WP_227211019.1">
    <property type="nucleotide sequence ID" value="NZ_BAABZQ010000001.1"/>
</dbReference>
<dbReference type="InterPro" id="IPR036237">
    <property type="entry name" value="Xyl_isomerase-like_sf"/>
</dbReference>
<dbReference type="EMBL" id="BAABZQ010000001">
    <property type="protein sequence ID" value="GAA6501738.1"/>
    <property type="molecule type" value="Genomic_DNA"/>
</dbReference>
<evidence type="ECO:0000313" key="5">
    <source>
        <dbReference type="Proteomes" id="UP001600941"/>
    </source>
</evidence>
<protein>
    <submittedName>
        <fullName evidence="4">TIM barrel protein</fullName>
    </submittedName>
</protein>
<comment type="caution">
    <text evidence="4">The sequence shown here is derived from an EMBL/GenBank/DDBJ whole genome shotgun (WGS) entry which is preliminary data.</text>
</comment>
<keyword evidence="1 2" id="KW-0413">Isomerase</keyword>
<dbReference type="InterPro" id="IPR050417">
    <property type="entry name" value="Sugar_Epim/Isomerase"/>
</dbReference>
<dbReference type="PANTHER" id="PTHR43489:SF3">
    <property type="entry name" value="XYLOSE ISOMERASE DOMAIN PROTEIN TIM BARREL"/>
    <property type="match status" value="1"/>
</dbReference>
<evidence type="ECO:0000313" key="4">
    <source>
        <dbReference type="EMBL" id="GAA6501738.1"/>
    </source>
</evidence>
<dbReference type="PIRSF" id="PIRSF006241">
    <property type="entry name" value="HyI"/>
    <property type="match status" value="1"/>
</dbReference>
<name>A0ABQ0BYV9_9FIRM</name>
<keyword evidence="5" id="KW-1185">Reference proteome</keyword>
<organism evidence="4 5">
    <name type="scientific">Blautia parvula</name>
    <dbReference type="NCBI Taxonomy" id="2877527"/>
    <lineage>
        <taxon>Bacteria</taxon>
        <taxon>Bacillati</taxon>
        <taxon>Bacillota</taxon>
        <taxon>Clostridia</taxon>
        <taxon>Lachnospirales</taxon>
        <taxon>Lachnospiraceae</taxon>
        <taxon>Blautia</taxon>
    </lineage>
</organism>
<dbReference type="SUPFAM" id="SSF51658">
    <property type="entry name" value="Xylose isomerase-like"/>
    <property type="match status" value="1"/>
</dbReference>
<dbReference type="Proteomes" id="UP001600941">
    <property type="component" value="Unassembled WGS sequence"/>
</dbReference>
<dbReference type="InterPro" id="IPR026040">
    <property type="entry name" value="HyI-like"/>
</dbReference>
<reference evidence="4 5" key="1">
    <citation type="submission" date="2024-04" db="EMBL/GenBank/DDBJ databases">
        <title>Defined microbial consortia suppress multidrug-resistant proinflammatory Enterobacteriaceae via ecological control.</title>
        <authorList>
            <person name="Furuichi M."/>
            <person name="Kawaguchi T."/>
            <person name="Pust M."/>
            <person name="Yasuma K."/>
            <person name="Plichta D."/>
            <person name="Hasegawa N."/>
            <person name="Ohya T."/>
            <person name="Bhattarai S."/>
            <person name="Sasajima S."/>
            <person name="Aoto Y."/>
            <person name="Tuganbaev T."/>
            <person name="Yaginuma M."/>
            <person name="Ueda M."/>
            <person name="Okahashi N."/>
            <person name="Amafuji K."/>
            <person name="Kiridooshi Y."/>
            <person name="Sugita K."/>
            <person name="Strazar M."/>
            <person name="Skelly A."/>
            <person name="Suda W."/>
            <person name="Hattori M."/>
            <person name="Nakamoto N."/>
            <person name="Caballero S."/>
            <person name="Norman J."/>
            <person name="Olle B."/>
            <person name="Tanoue T."/>
            <person name="Arita M."/>
            <person name="Bucci V."/>
            <person name="Atarashi K."/>
            <person name="Xavier R."/>
            <person name="Honda K."/>
        </authorList>
    </citation>
    <scope>NUCLEOTIDE SEQUENCE [LARGE SCALE GENOMIC DNA]</scope>
    <source>
        <strain evidence="5">k34-0107-D12</strain>
    </source>
</reference>
<accession>A0ABQ0BYV9</accession>
<evidence type="ECO:0000256" key="1">
    <source>
        <dbReference type="ARBA" id="ARBA00023235"/>
    </source>
</evidence>
<comment type="similarity">
    <text evidence="2">Belongs to the hyi family.</text>
</comment>
<evidence type="ECO:0000256" key="2">
    <source>
        <dbReference type="PIRNR" id="PIRNR006241"/>
    </source>
</evidence>
<dbReference type="Pfam" id="PF01261">
    <property type="entry name" value="AP_endonuc_2"/>
    <property type="match status" value="1"/>
</dbReference>